<protein>
    <submittedName>
        <fullName evidence="1">Uncharacterized protein</fullName>
    </submittedName>
</protein>
<organism evidence="1">
    <name type="scientific">Paenibacillus sp. SYP-B3998</name>
    <dbReference type="NCBI Taxonomy" id="2678564"/>
    <lineage>
        <taxon>Bacteria</taxon>
        <taxon>Bacillati</taxon>
        <taxon>Bacillota</taxon>
        <taxon>Bacilli</taxon>
        <taxon>Bacillales</taxon>
        <taxon>Paenibacillaceae</taxon>
        <taxon>Paenibacillus</taxon>
    </lineage>
</organism>
<name>A0A6G3ZR54_9BACL</name>
<dbReference type="AlphaFoldDB" id="A0A6G3ZR54"/>
<dbReference type="EMBL" id="JAAIKC010000001">
    <property type="protein sequence ID" value="NEW04686.1"/>
    <property type="molecule type" value="Genomic_DNA"/>
</dbReference>
<proteinExistence type="predicted"/>
<sequence>MNTLAEKYSQLIQQEDSYFKQVRTTEMCMTALFEYTIQYGELLNKLAVEDILNAIHQIEMNMRTELLHLRLEKAFLACAMKEY</sequence>
<evidence type="ECO:0000313" key="1">
    <source>
        <dbReference type="EMBL" id="NEW04686.1"/>
    </source>
</evidence>
<accession>A0A6G3ZR54</accession>
<comment type="caution">
    <text evidence="1">The sequence shown here is derived from an EMBL/GenBank/DDBJ whole genome shotgun (WGS) entry which is preliminary data.</text>
</comment>
<gene>
    <name evidence="1" type="ORF">GK047_01455</name>
</gene>
<reference evidence="1" key="1">
    <citation type="submission" date="2020-02" db="EMBL/GenBank/DDBJ databases">
        <authorList>
            <person name="Shen X.-R."/>
            <person name="Zhang Y.-X."/>
        </authorList>
    </citation>
    <scope>NUCLEOTIDE SEQUENCE</scope>
    <source>
        <strain evidence="1">SYP-B3998</strain>
    </source>
</reference>
<dbReference type="RefSeq" id="WP_163940393.1">
    <property type="nucleotide sequence ID" value="NZ_JAAIKC010000001.1"/>
</dbReference>